<evidence type="ECO:0000259" key="2">
    <source>
        <dbReference type="Pfam" id="PF11127"/>
    </source>
</evidence>
<accession>A0ABS0EU40</accession>
<feature type="domain" description="Inner membrane protein YgaP-like transmembrane" evidence="2">
    <location>
        <begin position="1"/>
        <end position="60"/>
    </location>
</feature>
<dbReference type="Proteomes" id="UP000657372">
    <property type="component" value="Unassembled WGS sequence"/>
</dbReference>
<evidence type="ECO:0000313" key="3">
    <source>
        <dbReference type="EMBL" id="MBF8178358.1"/>
    </source>
</evidence>
<comment type="caution">
    <text evidence="3">The sequence shown here is derived from an EMBL/GenBank/DDBJ whole genome shotgun (WGS) entry which is preliminary data.</text>
</comment>
<dbReference type="Pfam" id="PF11127">
    <property type="entry name" value="YgaP-like_TM"/>
    <property type="match status" value="1"/>
</dbReference>
<evidence type="ECO:0000313" key="4">
    <source>
        <dbReference type="Proteomes" id="UP000657372"/>
    </source>
</evidence>
<gene>
    <name evidence="3" type="ORF">IXC47_11755</name>
</gene>
<evidence type="ECO:0000256" key="1">
    <source>
        <dbReference type="SAM" id="Phobius"/>
    </source>
</evidence>
<sequence>MKNVGNIDRGLRIAVGVGLVLMALMGYVGWWAYIGVIPLLTGIVGFCPAYSVFACSTCPKEEK</sequence>
<protein>
    <submittedName>
        <fullName evidence="3">DUF2892 domain-containing protein</fullName>
    </submittedName>
</protein>
<keyword evidence="1" id="KW-0472">Membrane</keyword>
<proteinExistence type="predicted"/>
<feature type="transmembrane region" description="Helical" evidence="1">
    <location>
        <begin position="12"/>
        <end position="33"/>
    </location>
</feature>
<reference evidence="3 4" key="1">
    <citation type="submission" date="2020-11" db="EMBL/GenBank/DDBJ databases">
        <title>WGS of Herminiimonas contaminans strain Marseille-Q4544 isolated from planarians Schmidtea mediterranea.</title>
        <authorList>
            <person name="Kangale L."/>
        </authorList>
    </citation>
    <scope>NUCLEOTIDE SEQUENCE [LARGE SCALE GENOMIC DNA]</scope>
    <source>
        <strain evidence="3 4">Marseille-Q4544</strain>
    </source>
</reference>
<name>A0ABS0EU40_9BURK</name>
<feature type="transmembrane region" description="Helical" evidence="1">
    <location>
        <begin position="39"/>
        <end position="58"/>
    </location>
</feature>
<dbReference type="EMBL" id="JADOEL010000009">
    <property type="protein sequence ID" value="MBF8178358.1"/>
    <property type="molecule type" value="Genomic_DNA"/>
</dbReference>
<keyword evidence="1" id="KW-1133">Transmembrane helix</keyword>
<dbReference type="RefSeq" id="WP_195875744.1">
    <property type="nucleotide sequence ID" value="NZ_JADOEL010000009.1"/>
</dbReference>
<organism evidence="3 4">
    <name type="scientific">Herminiimonas contaminans</name>
    <dbReference type="NCBI Taxonomy" id="1111140"/>
    <lineage>
        <taxon>Bacteria</taxon>
        <taxon>Pseudomonadati</taxon>
        <taxon>Pseudomonadota</taxon>
        <taxon>Betaproteobacteria</taxon>
        <taxon>Burkholderiales</taxon>
        <taxon>Oxalobacteraceae</taxon>
        <taxon>Herminiimonas</taxon>
    </lineage>
</organism>
<keyword evidence="4" id="KW-1185">Reference proteome</keyword>
<dbReference type="InterPro" id="IPR021309">
    <property type="entry name" value="YgaP-like_TM"/>
</dbReference>
<keyword evidence="1" id="KW-0812">Transmembrane</keyword>